<evidence type="ECO:0000256" key="4">
    <source>
        <dbReference type="ARBA" id="ARBA00022729"/>
    </source>
</evidence>
<sequence length="154" mass="18057">MSNSRTFFIHVNENNEFSLDNIIAASGTGTSRTTATNQLLAISENQIIGWEQLNEIAIGTAKGIAYLHEECAQRIIHYSINFEILLFEIIGRRRHHDDSLNQSQKWLPRWVWEKFEKRELDEMMGLYDIEEKNREKAERMPMVALWCVQYLPEA</sequence>
<comment type="subcellular location">
    <subcellularLocation>
        <location evidence="1">Membrane</location>
        <topology evidence="1">Single-pass type I membrane protein</topology>
    </subcellularLocation>
</comment>
<evidence type="ECO:0000256" key="5">
    <source>
        <dbReference type="ARBA" id="ARBA00022989"/>
    </source>
</evidence>
<dbReference type="AlphaFoldDB" id="A0A7J7NPU5"/>
<evidence type="ECO:0000256" key="1">
    <source>
        <dbReference type="ARBA" id="ARBA00004479"/>
    </source>
</evidence>
<dbReference type="GO" id="GO:0016020">
    <property type="term" value="C:membrane"/>
    <property type="evidence" value="ECO:0007669"/>
    <property type="project" value="UniProtKB-SubCell"/>
</dbReference>
<evidence type="ECO:0000313" key="8">
    <source>
        <dbReference type="EMBL" id="KAF6169196.1"/>
    </source>
</evidence>
<evidence type="ECO:0000313" key="9">
    <source>
        <dbReference type="Proteomes" id="UP000541444"/>
    </source>
</evidence>
<evidence type="ECO:0000256" key="2">
    <source>
        <dbReference type="ARBA" id="ARBA00022527"/>
    </source>
</evidence>
<protein>
    <submittedName>
        <fullName evidence="8">Uncharacterized protein</fullName>
    </submittedName>
</protein>
<dbReference type="OrthoDB" id="4062651at2759"/>
<keyword evidence="2" id="KW-0418">Kinase</keyword>
<accession>A0A7J7NPU5</accession>
<keyword evidence="2" id="KW-0723">Serine/threonine-protein kinase</keyword>
<dbReference type="InterPro" id="IPR011009">
    <property type="entry name" value="Kinase-like_dom_sf"/>
</dbReference>
<proteinExistence type="predicted"/>
<evidence type="ECO:0000256" key="3">
    <source>
        <dbReference type="ARBA" id="ARBA00022692"/>
    </source>
</evidence>
<keyword evidence="7" id="KW-0325">Glycoprotein</keyword>
<dbReference type="EMBL" id="JACGCM010000669">
    <property type="protein sequence ID" value="KAF6169196.1"/>
    <property type="molecule type" value="Genomic_DNA"/>
</dbReference>
<dbReference type="Proteomes" id="UP000541444">
    <property type="component" value="Unassembled WGS sequence"/>
</dbReference>
<keyword evidence="5" id="KW-1133">Transmembrane helix</keyword>
<reference evidence="8 9" key="1">
    <citation type="journal article" date="2020" name="IScience">
        <title>Genome Sequencing of the Endangered Kingdonia uniflora (Circaeasteraceae, Ranunculales) Reveals Potential Mechanisms of Evolutionary Specialization.</title>
        <authorList>
            <person name="Sun Y."/>
            <person name="Deng T."/>
            <person name="Zhang A."/>
            <person name="Moore M.J."/>
            <person name="Landis J.B."/>
            <person name="Lin N."/>
            <person name="Zhang H."/>
            <person name="Zhang X."/>
            <person name="Huang J."/>
            <person name="Zhang X."/>
            <person name="Sun H."/>
            <person name="Wang H."/>
        </authorList>
    </citation>
    <scope>NUCLEOTIDE SEQUENCE [LARGE SCALE GENOMIC DNA]</scope>
    <source>
        <strain evidence="8">TB1705</strain>
        <tissue evidence="8">Leaf</tissue>
    </source>
</reference>
<gene>
    <name evidence="8" type="ORF">GIB67_013626</name>
</gene>
<keyword evidence="9" id="KW-1185">Reference proteome</keyword>
<comment type="caution">
    <text evidence="8">The sequence shown here is derived from an EMBL/GenBank/DDBJ whole genome shotgun (WGS) entry which is preliminary data.</text>
</comment>
<dbReference type="GO" id="GO:0004674">
    <property type="term" value="F:protein serine/threonine kinase activity"/>
    <property type="evidence" value="ECO:0007669"/>
    <property type="project" value="UniProtKB-KW"/>
</dbReference>
<keyword evidence="4" id="KW-0732">Signal</keyword>
<name>A0A7J7NPU5_9MAGN</name>
<keyword evidence="6" id="KW-0472">Membrane</keyword>
<evidence type="ECO:0000256" key="6">
    <source>
        <dbReference type="ARBA" id="ARBA00023136"/>
    </source>
</evidence>
<dbReference type="InterPro" id="IPR045874">
    <property type="entry name" value="LRK10/LRL21-25-like"/>
</dbReference>
<dbReference type="PANTHER" id="PTHR27009">
    <property type="entry name" value="RUST RESISTANCE KINASE LR10-RELATED"/>
    <property type="match status" value="1"/>
</dbReference>
<keyword evidence="2" id="KW-0808">Transferase</keyword>
<evidence type="ECO:0000256" key="7">
    <source>
        <dbReference type="ARBA" id="ARBA00023180"/>
    </source>
</evidence>
<keyword evidence="3" id="KW-0812">Transmembrane</keyword>
<dbReference type="Gene3D" id="1.10.510.10">
    <property type="entry name" value="Transferase(Phosphotransferase) domain 1"/>
    <property type="match status" value="1"/>
</dbReference>
<dbReference type="SUPFAM" id="SSF56112">
    <property type="entry name" value="Protein kinase-like (PK-like)"/>
    <property type="match status" value="1"/>
</dbReference>
<organism evidence="8 9">
    <name type="scientific">Kingdonia uniflora</name>
    <dbReference type="NCBI Taxonomy" id="39325"/>
    <lineage>
        <taxon>Eukaryota</taxon>
        <taxon>Viridiplantae</taxon>
        <taxon>Streptophyta</taxon>
        <taxon>Embryophyta</taxon>
        <taxon>Tracheophyta</taxon>
        <taxon>Spermatophyta</taxon>
        <taxon>Magnoliopsida</taxon>
        <taxon>Ranunculales</taxon>
        <taxon>Circaeasteraceae</taxon>
        <taxon>Kingdonia</taxon>
    </lineage>
</organism>